<dbReference type="InParanoid" id="B9SNX2"/>
<dbReference type="EMBL" id="EQ974054">
    <property type="protein sequence ID" value="EEF34690.1"/>
    <property type="molecule type" value="Genomic_DNA"/>
</dbReference>
<dbReference type="AlphaFoldDB" id="B9SNX2"/>
<dbReference type="Proteomes" id="UP000008311">
    <property type="component" value="Unassembled WGS sequence"/>
</dbReference>
<keyword evidence="2" id="KW-1185">Reference proteome</keyword>
<protein>
    <submittedName>
        <fullName evidence="1">Uncharacterized protein</fullName>
    </submittedName>
</protein>
<name>B9SNX2_RICCO</name>
<sequence length="72" mass="8355">MVSLNHFNKRKWKVIFRVLRLQGTLVNNLLFLAKASSKEANRVNKLVMSFYGASGQMVLLTLDALKNIWVYR</sequence>
<accession>B9SNX2</accession>
<evidence type="ECO:0000313" key="2">
    <source>
        <dbReference type="Proteomes" id="UP000008311"/>
    </source>
</evidence>
<proteinExistence type="predicted"/>
<evidence type="ECO:0000313" key="1">
    <source>
        <dbReference type="EMBL" id="EEF34690.1"/>
    </source>
</evidence>
<organism evidence="1 2">
    <name type="scientific">Ricinus communis</name>
    <name type="common">Castor bean</name>
    <dbReference type="NCBI Taxonomy" id="3988"/>
    <lineage>
        <taxon>Eukaryota</taxon>
        <taxon>Viridiplantae</taxon>
        <taxon>Streptophyta</taxon>
        <taxon>Embryophyta</taxon>
        <taxon>Tracheophyta</taxon>
        <taxon>Spermatophyta</taxon>
        <taxon>Magnoliopsida</taxon>
        <taxon>eudicotyledons</taxon>
        <taxon>Gunneridae</taxon>
        <taxon>Pentapetalae</taxon>
        <taxon>rosids</taxon>
        <taxon>fabids</taxon>
        <taxon>Malpighiales</taxon>
        <taxon>Euphorbiaceae</taxon>
        <taxon>Acalyphoideae</taxon>
        <taxon>Acalypheae</taxon>
        <taxon>Ricinus</taxon>
    </lineage>
</organism>
<reference evidence="2" key="1">
    <citation type="journal article" date="2010" name="Nat. Biotechnol.">
        <title>Draft genome sequence of the oilseed species Ricinus communis.</title>
        <authorList>
            <person name="Chan A.P."/>
            <person name="Crabtree J."/>
            <person name="Zhao Q."/>
            <person name="Lorenzi H."/>
            <person name="Orvis J."/>
            <person name="Puiu D."/>
            <person name="Melake-Berhan A."/>
            <person name="Jones K.M."/>
            <person name="Redman J."/>
            <person name="Chen G."/>
            <person name="Cahoon E.B."/>
            <person name="Gedil M."/>
            <person name="Stanke M."/>
            <person name="Haas B.J."/>
            <person name="Wortman J.R."/>
            <person name="Fraser-Liggett C.M."/>
            <person name="Ravel J."/>
            <person name="Rabinowicz P.D."/>
        </authorList>
    </citation>
    <scope>NUCLEOTIDE SEQUENCE [LARGE SCALE GENOMIC DNA]</scope>
    <source>
        <strain evidence="2">cv. Hale</strain>
    </source>
</reference>
<gene>
    <name evidence="1" type="ORF">RCOM_0582930</name>
</gene>